<proteinExistence type="predicted"/>
<evidence type="ECO:0000313" key="4">
    <source>
        <dbReference type="Proteomes" id="UP000242188"/>
    </source>
</evidence>
<dbReference type="SUPFAM" id="SSF57424">
    <property type="entry name" value="LDL receptor-like module"/>
    <property type="match status" value="1"/>
</dbReference>
<evidence type="ECO:0000313" key="3">
    <source>
        <dbReference type="EMBL" id="OWF42299.1"/>
    </source>
</evidence>
<sequence>MRGVGRQEIAVLLFVLSCACVYGMKIDFSRLRQLRKPFILEKRGPSEAANSCPPDKPFLCKTAGACIPLEYICNHVRDCPEGFDENPLLCNAKNRPSVEEIEDFLIKNEKWIIPKLFDGADPELVAHSLAVASDLEDLKLMVGMGEDAADNLHEAFLAVLDGDERPLRKMGMPDEEWYDVSYMLDKFREGGLNV</sequence>
<dbReference type="CDD" id="cd00112">
    <property type="entry name" value="LDLa"/>
    <property type="match status" value="1"/>
</dbReference>
<accession>A0A210Q0V4</accession>
<dbReference type="PROSITE" id="PS50068">
    <property type="entry name" value="LDLRA_2"/>
    <property type="match status" value="1"/>
</dbReference>
<dbReference type="OrthoDB" id="6239681at2759"/>
<comment type="caution">
    <text evidence="2">Lacks conserved residue(s) required for the propagation of feature annotation.</text>
</comment>
<reference evidence="3 4" key="1">
    <citation type="journal article" date="2017" name="Nat. Ecol. Evol.">
        <title>Scallop genome provides insights into evolution of bilaterian karyotype and development.</title>
        <authorList>
            <person name="Wang S."/>
            <person name="Zhang J."/>
            <person name="Jiao W."/>
            <person name="Li J."/>
            <person name="Xun X."/>
            <person name="Sun Y."/>
            <person name="Guo X."/>
            <person name="Huan P."/>
            <person name="Dong B."/>
            <person name="Zhang L."/>
            <person name="Hu X."/>
            <person name="Sun X."/>
            <person name="Wang J."/>
            <person name="Zhao C."/>
            <person name="Wang Y."/>
            <person name="Wang D."/>
            <person name="Huang X."/>
            <person name="Wang R."/>
            <person name="Lv J."/>
            <person name="Li Y."/>
            <person name="Zhang Z."/>
            <person name="Liu B."/>
            <person name="Lu W."/>
            <person name="Hui Y."/>
            <person name="Liang J."/>
            <person name="Zhou Z."/>
            <person name="Hou R."/>
            <person name="Li X."/>
            <person name="Liu Y."/>
            <person name="Li H."/>
            <person name="Ning X."/>
            <person name="Lin Y."/>
            <person name="Zhao L."/>
            <person name="Xing Q."/>
            <person name="Dou J."/>
            <person name="Li Y."/>
            <person name="Mao J."/>
            <person name="Guo H."/>
            <person name="Dou H."/>
            <person name="Li T."/>
            <person name="Mu C."/>
            <person name="Jiang W."/>
            <person name="Fu Q."/>
            <person name="Fu X."/>
            <person name="Miao Y."/>
            <person name="Liu J."/>
            <person name="Yu Q."/>
            <person name="Li R."/>
            <person name="Liao H."/>
            <person name="Li X."/>
            <person name="Kong Y."/>
            <person name="Jiang Z."/>
            <person name="Chourrout D."/>
            <person name="Li R."/>
            <person name="Bao Z."/>
        </authorList>
    </citation>
    <scope>NUCLEOTIDE SEQUENCE [LARGE SCALE GENOMIC DNA]</scope>
    <source>
        <strain evidence="3 4">PY_sf001</strain>
    </source>
</reference>
<comment type="caution">
    <text evidence="3">The sequence shown here is derived from an EMBL/GenBank/DDBJ whole genome shotgun (WGS) entry which is preliminary data.</text>
</comment>
<dbReference type="EMBL" id="NEDP02005300">
    <property type="protein sequence ID" value="OWF42299.1"/>
    <property type="molecule type" value="Genomic_DNA"/>
</dbReference>
<evidence type="ECO:0000256" key="2">
    <source>
        <dbReference type="PROSITE-ProRule" id="PRU00124"/>
    </source>
</evidence>
<keyword evidence="4" id="KW-1185">Reference proteome</keyword>
<dbReference type="Proteomes" id="UP000242188">
    <property type="component" value="Unassembled WGS sequence"/>
</dbReference>
<dbReference type="InterPro" id="IPR036055">
    <property type="entry name" value="LDL_receptor-like_sf"/>
</dbReference>
<name>A0A210Q0V4_MIZYE</name>
<dbReference type="InterPro" id="IPR002172">
    <property type="entry name" value="LDrepeatLR_classA_rpt"/>
</dbReference>
<protein>
    <submittedName>
        <fullName evidence="3">Prohormone-4</fullName>
    </submittedName>
</protein>
<keyword evidence="1" id="KW-1015">Disulfide bond</keyword>
<dbReference type="AlphaFoldDB" id="A0A210Q0V4"/>
<gene>
    <name evidence="3" type="ORF">KP79_PYT09923</name>
</gene>
<organism evidence="3 4">
    <name type="scientific">Mizuhopecten yessoensis</name>
    <name type="common">Japanese scallop</name>
    <name type="synonym">Patinopecten yessoensis</name>
    <dbReference type="NCBI Taxonomy" id="6573"/>
    <lineage>
        <taxon>Eukaryota</taxon>
        <taxon>Metazoa</taxon>
        <taxon>Spiralia</taxon>
        <taxon>Lophotrochozoa</taxon>
        <taxon>Mollusca</taxon>
        <taxon>Bivalvia</taxon>
        <taxon>Autobranchia</taxon>
        <taxon>Pteriomorphia</taxon>
        <taxon>Pectinida</taxon>
        <taxon>Pectinoidea</taxon>
        <taxon>Pectinidae</taxon>
        <taxon>Mizuhopecten</taxon>
    </lineage>
</organism>
<evidence type="ECO:0000256" key="1">
    <source>
        <dbReference type="ARBA" id="ARBA00023157"/>
    </source>
</evidence>
<dbReference type="SMART" id="SM00192">
    <property type="entry name" value="LDLa"/>
    <property type="match status" value="1"/>
</dbReference>
<dbReference type="PROSITE" id="PS51257">
    <property type="entry name" value="PROKAR_LIPOPROTEIN"/>
    <property type="match status" value="1"/>
</dbReference>
<dbReference type="STRING" id="6573.A0A210Q0V4"/>
<dbReference type="Gene3D" id="4.10.400.10">
    <property type="entry name" value="Low-density Lipoprotein Receptor"/>
    <property type="match status" value="1"/>
</dbReference>